<proteinExistence type="predicted"/>
<evidence type="ECO:0000256" key="1">
    <source>
        <dbReference type="SAM" id="Phobius"/>
    </source>
</evidence>
<dbReference type="AlphaFoldDB" id="A0A8H9FWG0"/>
<sequence length="122" mass="13143">MGTDTELVLLLWAARAFAILALLGVLAVLGSVWWTLVLPVLTEARRARTAGDWWLPFTERPDGGWGPLAANRWWSGMRASTRGSTGGLAVRWGFWSLAAVGLTLGIGQSVWQLGRLAALALS</sequence>
<keyword evidence="1" id="KW-0472">Membrane</keyword>
<organism evidence="2 3">
    <name type="scientific">Knoellia flava</name>
    <dbReference type="NCBI Taxonomy" id="913969"/>
    <lineage>
        <taxon>Bacteria</taxon>
        <taxon>Bacillati</taxon>
        <taxon>Actinomycetota</taxon>
        <taxon>Actinomycetes</taxon>
        <taxon>Micrococcales</taxon>
        <taxon>Intrasporangiaceae</taxon>
        <taxon>Knoellia</taxon>
    </lineage>
</organism>
<evidence type="ECO:0000313" key="3">
    <source>
        <dbReference type="Proteomes" id="UP000628079"/>
    </source>
</evidence>
<keyword evidence="1" id="KW-0812">Transmembrane</keyword>
<reference evidence="2" key="1">
    <citation type="journal article" date="2014" name="Int. J. Syst. Evol. Microbiol.">
        <title>Complete genome sequence of Corynebacterium casei LMG S-19264T (=DSM 44701T), isolated from a smear-ripened cheese.</title>
        <authorList>
            <consortium name="US DOE Joint Genome Institute (JGI-PGF)"/>
            <person name="Walter F."/>
            <person name="Albersmeier A."/>
            <person name="Kalinowski J."/>
            <person name="Ruckert C."/>
        </authorList>
    </citation>
    <scope>NUCLEOTIDE SEQUENCE</scope>
    <source>
        <strain evidence="2">CGMCC 1.10749</strain>
    </source>
</reference>
<name>A0A8H9FWG0_9MICO</name>
<dbReference type="EMBL" id="BMEA01000002">
    <property type="protein sequence ID" value="GGB85491.1"/>
    <property type="molecule type" value="Genomic_DNA"/>
</dbReference>
<dbReference type="Proteomes" id="UP000628079">
    <property type="component" value="Unassembled WGS sequence"/>
</dbReference>
<dbReference type="RefSeq" id="WP_035950954.1">
    <property type="nucleotide sequence ID" value="NZ_BMEA01000002.1"/>
</dbReference>
<feature type="transmembrane region" description="Helical" evidence="1">
    <location>
        <begin position="12"/>
        <end position="38"/>
    </location>
</feature>
<evidence type="ECO:0000313" key="2">
    <source>
        <dbReference type="EMBL" id="GGB85491.1"/>
    </source>
</evidence>
<protein>
    <submittedName>
        <fullName evidence="2">Uncharacterized protein</fullName>
    </submittedName>
</protein>
<reference evidence="2" key="2">
    <citation type="submission" date="2020-09" db="EMBL/GenBank/DDBJ databases">
        <authorList>
            <person name="Sun Q."/>
            <person name="Zhou Y."/>
        </authorList>
    </citation>
    <scope>NUCLEOTIDE SEQUENCE</scope>
    <source>
        <strain evidence="2">CGMCC 1.10749</strain>
    </source>
</reference>
<accession>A0A8H9FWG0</accession>
<comment type="caution">
    <text evidence="2">The sequence shown here is derived from an EMBL/GenBank/DDBJ whole genome shotgun (WGS) entry which is preliminary data.</text>
</comment>
<feature type="transmembrane region" description="Helical" evidence="1">
    <location>
        <begin position="92"/>
        <end position="111"/>
    </location>
</feature>
<gene>
    <name evidence="2" type="ORF">GCM10011314_26500</name>
</gene>
<keyword evidence="1" id="KW-1133">Transmembrane helix</keyword>